<dbReference type="EMBL" id="JAVIJP010000054">
    <property type="protein sequence ID" value="KAL3624050.1"/>
    <property type="molecule type" value="Genomic_DNA"/>
</dbReference>
<dbReference type="InterPro" id="IPR056149">
    <property type="entry name" value="PRP5/DDX46/KHDC4_KH"/>
</dbReference>
<dbReference type="AlphaFoldDB" id="A0ABD3C2Q8"/>
<dbReference type="Pfam" id="PF22675">
    <property type="entry name" value="KH-I_KHDC4-BBP"/>
    <property type="match status" value="1"/>
</dbReference>
<name>A0ABD3C2Q8_9LAMI</name>
<sequence>MTEDNCPRVSSSESDSSTTKQRKRRKWDQPDESLVSSAGVAVPRIFPMPNMGSLARRTLPTVSSVIDAPLAIPFSTSIATPLQVVQAPLQQHAAAILQKLVQPKIQDELIAREIVINDADPAIRYKLTKRQTQEEIQKSTGAVVITRGKYRPPNVPPDGEKPLYLHISAAVHLETTVERIKAVDQAAAMVEEMLKQATMSNGVKVDHLLSTCVFLGFEPGPSLDIISRIRGPNDQYVNHIMNETGATVLIRGRGSDFPENGKTEETQQPLHLLLSSNNTKSLQHAKLLAENLLDTICGECGASRISSCKVYGAVPPPSQLQVGVQIPTNASKVNDIAALSSTVSLGQPQAKSACYPQGLTSGTNYNGYCGIYSQATPLQHVALALRQSTSPVTATVAPTTTTAESTDPQKEVHYLAKNKRSQKRKFQELPIAAKGPPNPNQVFSLTFYEAYRLILDFYVGHLYVSQGFLNLGGMRQLLAVSLHLFLLVLVLISCAILFLSIHYVHHFELIDNKQESEFRMPRELTSNVGARDISSLQDRKSFVKPLSNEMPPPPPKFDSTPKLHGDNTATHVSKSEVVPDTLIKLMEYGDDDDETEEMAKPFWAVQR</sequence>
<dbReference type="PANTHER" id="PTHR15744">
    <property type="entry name" value="BLOM7"/>
    <property type="match status" value="1"/>
</dbReference>
<evidence type="ECO:0000313" key="7">
    <source>
        <dbReference type="EMBL" id="KAL3624050.1"/>
    </source>
</evidence>
<feature type="domain" description="ATP-dependent RNA helicase PRP5/DDX46/KHDC4 KH" evidence="6">
    <location>
        <begin position="110"/>
        <end position="198"/>
    </location>
</feature>
<evidence type="ECO:0000256" key="4">
    <source>
        <dbReference type="SAM" id="Phobius"/>
    </source>
</evidence>
<dbReference type="InterPro" id="IPR055256">
    <property type="entry name" value="KH_1_KHDC4/BBP-like"/>
</dbReference>
<dbReference type="Gene3D" id="3.30.1370.10">
    <property type="entry name" value="K Homology domain, type 1"/>
    <property type="match status" value="2"/>
</dbReference>
<evidence type="ECO:0000259" key="6">
    <source>
        <dbReference type="Pfam" id="PF23469"/>
    </source>
</evidence>
<evidence type="ECO:0000256" key="3">
    <source>
        <dbReference type="SAM" id="MobiDB-lite"/>
    </source>
</evidence>
<accession>A0ABD3C2Q8</accession>
<dbReference type="FunFam" id="3.30.1370.10:FF:000037">
    <property type="entry name" value="KH domain protein"/>
    <property type="match status" value="1"/>
</dbReference>
<feature type="domain" description="KHDC4/BBP-like KH-domain type I" evidence="5">
    <location>
        <begin position="221"/>
        <end position="294"/>
    </location>
</feature>
<keyword evidence="4" id="KW-1133">Transmembrane helix</keyword>
<proteinExistence type="predicted"/>
<dbReference type="Proteomes" id="UP001632038">
    <property type="component" value="Unassembled WGS sequence"/>
</dbReference>
<feature type="region of interest" description="Disordered" evidence="3">
    <location>
        <begin position="544"/>
        <end position="571"/>
    </location>
</feature>
<organism evidence="7 8">
    <name type="scientific">Castilleja foliolosa</name>
    <dbReference type="NCBI Taxonomy" id="1961234"/>
    <lineage>
        <taxon>Eukaryota</taxon>
        <taxon>Viridiplantae</taxon>
        <taxon>Streptophyta</taxon>
        <taxon>Embryophyta</taxon>
        <taxon>Tracheophyta</taxon>
        <taxon>Spermatophyta</taxon>
        <taxon>Magnoliopsida</taxon>
        <taxon>eudicotyledons</taxon>
        <taxon>Gunneridae</taxon>
        <taxon>Pentapetalae</taxon>
        <taxon>asterids</taxon>
        <taxon>lamiids</taxon>
        <taxon>Lamiales</taxon>
        <taxon>Orobanchaceae</taxon>
        <taxon>Pedicularideae</taxon>
        <taxon>Castillejinae</taxon>
        <taxon>Castilleja</taxon>
    </lineage>
</organism>
<dbReference type="Pfam" id="PF23469">
    <property type="entry name" value="KH_12"/>
    <property type="match status" value="1"/>
</dbReference>
<keyword evidence="4" id="KW-0472">Membrane</keyword>
<comment type="caution">
    <text evidence="7">The sequence shown here is derived from an EMBL/GenBank/DDBJ whole genome shotgun (WGS) entry which is preliminary data.</text>
</comment>
<dbReference type="InterPro" id="IPR031121">
    <property type="entry name" value="RIK/BLOM7"/>
</dbReference>
<keyword evidence="8" id="KW-1185">Reference proteome</keyword>
<protein>
    <recommendedName>
        <fullName evidence="1">Protein RIK</fullName>
    </recommendedName>
    <alternativeName>
        <fullName evidence="2">Rough sheath 2-interacting KH domain protein</fullName>
    </alternativeName>
</protein>
<feature type="transmembrane region" description="Helical" evidence="4">
    <location>
        <begin position="484"/>
        <end position="504"/>
    </location>
</feature>
<dbReference type="CDD" id="cd22471">
    <property type="entry name" value="KH-I_RIK_like_rpt1"/>
    <property type="match status" value="1"/>
</dbReference>
<feature type="region of interest" description="Disordered" evidence="3">
    <location>
        <begin position="1"/>
        <end position="33"/>
    </location>
</feature>
<dbReference type="PANTHER" id="PTHR15744:SF0">
    <property type="entry name" value="KH HOMOLOGY DOMAIN-CONTAINING PROTEIN 4"/>
    <property type="match status" value="1"/>
</dbReference>
<dbReference type="SUPFAM" id="SSF54791">
    <property type="entry name" value="Eukaryotic type KH-domain (KH-domain type I)"/>
    <property type="match status" value="1"/>
</dbReference>
<evidence type="ECO:0000259" key="5">
    <source>
        <dbReference type="Pfam" id="PF22675"/>
    </source>
</evidence>
<evidence type="ECO:0000256" key="2">
    <source>
        <dbReference type="ARBA" id="ARBA00081001"/>
    </source>
</evidence>
<dbReference type="InterPro" id="IPR036612">
    <property type="entry name" value="KH_dom_type_1_sf"/>
</dbReference>
<keyword evidence="4" id="KW-0812">Transmembrane</keyword>
<gene>
    <name evidence="7" type="ORF">CASFOL_032866</name>
</gene>
<reference evidence="8" key="1">
    <citation type="journal article" date="2024" name="IScience">
        <title>Strigolactones Initiate the Formation of Haustorium-like Structures in Castilleja.</title>
        <authorList>
            <person name="Buerger M."/>
            <person name="Peterson D."/>
            <person name="Chory J."/>
        </authorList>
    </citation>
    <scope>NUCLEOTIDE SEQUENCE [LARGE SCALE GENOMIC DNA]</scope>
</reference>
<evidence type="ECO:0000313" key="8">
    <source>
        <dbReference type="Proteomes" id="UP001632038"/>
    </source>
</evidence>
<evidence type="ECO:0000256" key="1">
    <source>
        <dbReference type="ARBA" id="ARBA00070402"/>
    </source>
</evidence>